<dbReference type="AlphaFoldDB" id="A0AAD7X7L4"/>
<accession>A0AAD7X7L4</accession>
<evidence type="ECO:0000313" key="2">
    <source>
        <dbReference type="EMBL" id="KAJ8468619.1"/>
    </source>
</evidence>
<proteinExistence type="predicted"/>
<dbReference type="CDD" id="cd11577">
    <property type="entry name" value="GH71"/>
    <property type="match status" value="1"/>
</dbReference>
<feature type="signal peptide" evidence="1">
    <location>
        <begin position="1"/>
        <end position="25"/>
    </location>
</feature>
<feature type="chain" id="PRO_5042158137" description="Glucan endo-1,3-alpha-glucosidase agn1" evidence="1">
    <location>
        <begin position="26"/>
        <end position="450"/>
    </location>
</feature>
<dbReference type="Pfam" id="PF03659">
    <property type="entry name" value="Glyco_hydro_71"/>
    <property type="match status" value="1"/>
</dbReference>
<name>A0AAD7X7L4_9APHY</name>
<comment type="caution">
    <text evidence="2">The sequence shown here is derived from an EMBL/GenBank/DDBJ whole genome shotgun (WGS) entry which is preliminary data.</text>
</comment>
<evidence type="ECO:0000313" key="3">
    <source>
        <dbReference type="Proteomes" id="UP001215151"/>
    </source>
</evidence>
<protein>
    <recommendedName>
        <fullName evidence="4">Glucan endo-1,3-alpha-glucosidase agn1</fullName>
    </recommendedName>
</protein>
<keyword evidence="3" id="KW-1185">Reference proteome</keyword>
<keyword evidence="1" id="KW-0732">Signal</keyword>
<dbReference type="InterPro" id="IPR005197">
    <property type="entry name" value="Glyco_hydro_71"/>
</dbReference>
<dbReference type="GO" id="GO:0051118">
    <property type="term" value="F:glucan endo-1,3-alpha-glucosidase activity"/>
    <property type="evidence" value="ECO:0007669"/>
    <property type="project" value="InterPro"/>
</dbReference>
<gene>
    <name evidence="2" type="ORF">ONZ51_g9522</name>
</gene>
<organism evidence="2 3">
    <name type="scientific">Trametes cubensis</name>
    <dbReference type="NCBI Taxonomy" id="1111947"/>
    <lineage>
        <taxon>Eukaryota</taxon>
        <taxon>Fungi</taxon>
        <taxon>Dikarya</taxon>
        <taxon>Basidiomycota</taxon>
        <taxon>Agaricomycotina</taxon>
        <taxon>Agaricomycetes</taxon>
        <taxon>Polyporales</taxon>
        <taxon>Polyporaceae</taxon>
        <taxon>Trametes</taxon>
    </lineage>
</organism>
<dbReference type="Proteomes" id="UP001215151">
    <property type="component" value="Unassembled WGS sequence"/>
</dbReference>
<dbReference type="Gene3D" id="3.20.20.80">
    <property type="entry name" value="Glycosidases"/>
    <property type="match status" value="1"/>
</dbReference>
<sequence length="450" mass="48280">MRFWSPTSAVALLGTLSSLFRGVDADLKGVFAHYLVGSMGGSDEAVKDVQDAKKMSIDAFALNVQDVSSSWATNAIQLLFDAAAANDFKLFFSFDMSVLDQPSTFLPLFKQYQGNSAYYRHEGRPFLSTFDGGSKSFGASSPNAGWQSQLKDALAADGINPFFVPDFDDYGGATYDANFFNNYPVVDGVMSWESAWPEVSEGLVNVSSAKDQTALVNAHAAGKVYMMPLSSVQFKHIDPGQNWYRRGELNLPLRIGQVLALQPDFVEIITWNDAGESHYIGNCWPEAIAGAPAIQAYSNGYDHMHWQDVLAPFIVAYKNGATSLAQVTPFGAFAGAFWYRPLLKSASCSGDGLGKPSGWENAEDLINIAMLLPATSSGVTLRVYSGGSVVATLPTNPGLNMATVPIKTGPQRVELVAADGTIMGAGSSTQDVVADTSGVCNFNYQVVHIA</sequence>
<reference evidence="2" key="1">
    <citation type="submission" date="2022-11" db="EMBL/GenBank/DDBJ databases">
        <title>Genome Sequence of Cubamyces cubensis.</title>
        <authorList>
            <person name="Buettner E."/>
        </authorList>
    </citation>
    <scope>NUCLEOTIDE SEQUENCE</scope>
    <source>
        <strain evidence="2">MPL-01</strain>
    </source>
</reference>
<dbReference type="EMBL" id="JAPEVG010000328">
    <property type="protein sequence ID" value="KAJ8468619.1"/>
    <property type="molecule type" value="Genomic_DNA"/>
</dbReference>
<evidence type="ECO:0000256" key="1">
    <source>
        <dbReference type="SAM" id="SignalP"/>
    </source>
</evidence>
<evidence type="ECO:0008006" key="4">
    <source>
        <dbReference type="Google" id="ProtNLM"/>
    </source>
</evidence>